<dbReference type="InterPro" id="IPR032867">
    <property type="entry name" value="DYW_dom"/>
</dbReference>
<evidence type="ECO:0000256" key="2">
    <source>
        <dbReference type="PROSITE-ProRule" id="PRU00708"/>
    </source>
</evidence>
<dbReference type="FunFam" id="1.25.40.10:FF:000090">
    <property type="entry name" value="Pentatricopeptide repeat-containing protein, chloroplastic"/>
    <property type="match status" value="1"/>
</dbReference>
<dbReference type="Proteomes" id="UP000541444">
    <property type="component" value="Unassembled WGS sequence"/>
</dbReference>
<dbReference type="AlphaFoldDB" id="A0A7J7MVG9"/>
<dbReference type="GO" id="GO:0009451">
    <property type="term" value="P:RNA modification"/>
    <property type="evidence" value="ECO:0007669"/>
    <property type="project" value="InterPro"/>
</dbReference>
<name>A0A7J7MVG9_9MAGN</name>
<dbReference type="Gene3D" id="1.25.40.10">
    <property type="entry name" value="Tetratricopeptide repeat domain"/>
    <property type="match status" value="3"/>
</dbReference>
<feature type="repeat" description="PPR" evidence="2">
    <location>
        <begin position="209"/>
        <end position="243"/>
    </location>
</feature>
<keyword evidence="5" id="KW-1185">Reference proteome</keyword>
<dbReference type="NCBIfam" id="TIGR00756">
    <property type="entry name" value="PPR"/>
    <property type="match status" value="3"/>
</dbReference>
<reference evidence="4 5" key="1">
    <citation type="journal article" date="2020" name="IScience">
        <title>Genome Sequencing of the Endangered Kingdonia uniflora (Circaeasteraceae, Ranunculales) Reveals Potential Mechanisms of Evolutionary Specialization.</title>
        <authorList>
            <person name="Sun Y."/>
            <person name="Deng T."/>
            <person name="Zhang A."/>
            <person name="Moore M.J."/>
            <person name="Landis J.B."/>
            <person name="Lin N."/>
            <person name="Zhang H."/>
            <person name="Zhang X."/>
            <person name="Huang J."/>
            <person name="Zhang X."/>
            <person name="Sun H."/>
            <person name="Wang H."/>
        </authorList>
    </citation>
    <scope>NUCLEOTIDE SEQUENCE [LARGE SCALE GENOMIC DNA]</scope>
    <source>
        <strain evidence="4">TB1705</strain>
        <tissue evidence="4">Leaf</tissue>
    </source>
</reference>
<feature type="repeat" description="PPR" evidence="2">
    <location>
        <begin position="5"/>
        <end position="39"/>
    </location>
</feature>
<sequence length="529" mass="58660">MFDPNVVSWTSLIAGFVNSNEPKTALRLFETMVLEGNVPPNAFTFSTVINGCSYLVDLETGRKIHALVETNGFQSDVVVCTSLVDMYGKSNEPVGARLVFDSMGYRNVVSWSSMITSYAQNAQCDDALRVFGEFMRSMSGSPNQYMLASVINACASLGRLVSGKVTHGAVIIRGYDMNEVAASALVDMYAKCGCIDYSSQVFRHVREPCVILYSSMIVGAAKHGLGNLSLELFDEMLEKGIKPNEVTFVGMLNACSQCGLVDIGLEHLNTMYSKHGIVPSAKHYTCVVDMLGRVGRLDEAYELAKTITAKAEEGTMLWSSLLSASRIHSRLDLVVEAGQRLIESNKQALSVDSDQQLASAYVTMSNTYASMGNWESAHRVRYEMKRKGIHKEPGCSWVEIRDTCYVFFAGDIASCARGEEVVRLLRELEMKMKERGYVGSGNGLVFVDIEEEAKEIIVGLHSEKLALGFMLLSVPEEVTIRVMKNLRMCGDCHEAFKLISDIVKREIVVRDVNRFHHFRDGSCTCRDLW</sequence>
<feature type="repeat" description="PPR" evidence="2">
    <location>
        <begin position="107"/>
        <end position="142"/>
    </location>
</feature>
<feature type="repeat" description="PPR" evidence="2">
    <location>
        <begin position="357"/>
        <end position="391"/>
    </location>
</feature>
<dbReference type="GO" id="GO:0003723">
    <property type="term" value="F:RNA binding"/>
    <property type="evidence" value="ECO:0007669"/>
    <property type="project" value="InterPro"/>
</dbReference>
<evidence type="ECO:0000313" key="5">
    <source>
        <dbReference type="Proteomes" id="UP000541444"/>
    </source>
</evidence>
<gene>
    <name evidence="4" type="ORF">GIB67_040202</name>
</gene>
<dbReference type="InterPro" id="IPR002885">
    <property type="entry name" value="PPR_rpt"/>
</dbReference>
<dbReference type="PANTHER" id="PTHR47926">
    <property type="entry name" value="PENTATRICOPEPTIDE REPEAT-CONTAINING PROTEIN"/>
    <property type="match status" value="1"/>
</dbReference>
<dbReference type="GO" id="GO:0008270">
    <property type="term" value="F:zinc ion binding"/>
    <property type="evidence" value="ECO:0007669"/>
    <property type="project" value="InterPro"/>
</dbReference>
<keyword evidence="1" id="KW-0677">Repeat</keyword>
<proteinExistence type="predicted"/>
<dbReference type="Pfam" id="PF20431">
    <property type="entry name" value="E_motif"/>
    <property type="match status" value="1"/>
</dbReference>
<dbReference type="Pfam" id="PF01535">
    <property type="entry name" value="PPR"/>
    <property type="match status" value="3"/>
</dbReference>
<dbReference type="InterPro" id="IPR046960">
    <property type="entry name" value="PPR_At4g14850-like_plant"/>
</dbReference>
<dbReference type="PANTHER" id="PTHR47926:SF368">
    <property type="entry name" value="TETRATRICOPEPTIDE REPEAT-LIKE SUPERFAMILY PROTEIN"/>
    <property type="match status" value="1"/>
</dbReference>
<protein>
    <recommendedName>
        <fullName evidence="3">DYW domain-containing protein</fullName>
    </recommendedName>
</protein>
<dbReference type="OrthoDB" id="1850776at2759"/>
<evidence type="ECO:0000259" key="3">
    <source>
        <dbReference type="Pfam" id="PF14432"/>
    </source>
</evidence>
<dbReference type="FunFam" id="1.25.40.10:FF:000344">
    <property type="entry name" value="Pentatricopeptide repeat-containing protein"/>
    <property type="match status" value="1"/>
</dbReference>
<organism evidence="4 5">
    <name type="scientific">Kingdonia uniflora</name>
    <dbReference type="NCBI Taxonomy" id="39325"/>
    <lineage>
        <taxon>Eukaryota</taxon>
        <taxon>Viridiplantae</taxon>
        <taxon>Streptophyta</taxon>
        <taxon>Embryophyta</taxon>
        <taxon>Tracheophyta</taxon>
        <taxon>Spermatophyta</taxon>
        <taxon>Magnoliopsida</taxon>
        <taxon>Ranunculales</taxon>
        <taxon>Circaeasteraceae</taxon>
        <taxon>Kingdonia</taxon>
    </lineage>
</organism>
<accession>A0A7J7MVG9</accession>
<comment type="caution">
    <text evidence="4">The sequence shown here is derived from an EMBL/GenBank/DDBJ whole genome shotgun (WGS) entry which is preliminary data.</text>
</comment>
<feature type="domain" description="DYW" evidence="3">
    <location>
        <begin position="444"/>
        <end position="529"/>
    </location>
</feature>
<dbReference type="Pfam" id="PF13041">
    <property type="entry name" value="PPR_2"/>
    <property type="match status" value="2"/>
</dbReference>
<dbReference type="EMBL" id="JACGCM010001219">
    <property type="protein sequence ID" value="KAF6158688.1"/>
    <property type="molecule type" value="Genomic_DNA"/>
</dbReference>
<dbReference type="Pfam" id="PF14432">
    <property type="entry name" value="DYW_deaminase"/>
    <property type="match status" value="1"/>
</dbReference>
<dbReference type="PROSITE" id="PS51375">
    <property type="entry name" value="PPR"/>
    <property type="match status" value="4"/>
</dbReference>
<evidence type="ECO:0000256" key="1">
    <source>
        <dbReference type="ARBA" id="ARBA00022737"/>
    </source>
</evidence>
<dbReference type="InterPro" id="IPR046848">
    <property type="entry name" value="E_motif"/>
</dbReference>
<dbReference type="InterPro" id="IPR011990">
    <property type="entry name" value="TPR-like_helical_dom_sf"/>
</dbReference>
<evidence type="ECO:0000313" key="4">
    <source>
        <dbReference type="EMBL" id="KAF6158688.1"/>
    </source>
</evidence>